<dbReference type="SUPFAM" id="SSF160214">
    <property type="entry name" value="FlaG-like"/>
    <property type="match status" value="1"/>
</dbReference>
<reference evidence="2" key="1">
    <citation type="submission" date="2020-01" db="EMBL/GenBank/DDBJ databases">
        <authorList>
            <person name="Fang Y."/>
            <person name="Sun R."/>
            <person name="Nie L."/>
            <person name="He J."/>
            <person name="Hao L."/>
            <person name="Wang L."/>
            <person name="Su S."/>
            <person name="Lv E."/>
            <person name="Zhang Z."/>
            <person name="Xie R."/>
            <person name="Liu H."/>
        </authorList>
    </citation>
    <scope>NUCLEOTIDE SEQUENCE [LARGE SCALE GENOMIC DNA]</scope>
    <source>
        <strain evidence="2">XCT-53</strain>
    </source>
</reference>
<evidence type="ECO:0000313" key="1">
    <source>
        <dbReference type="EMBL" id="NBN77168.1"/>
    </source>
</evidence>
<dbReference type="Proteomes" id="UP000586722">
    <property type="component" value="Unassembled WGS sequence"/>
</dbReference>
<name>A0A7X5EZU2_9HYPH</name>
<gene>
    <name evidence="1" type="ORF">GWI72_02675</name>
</gene>
<keyword evidence="2" id="KW-1185">Reference proteome</keyword>
<accession>A0A7X5EZU2</accession>
<dbReference type="AlphaFoldDB" id="A0A7X5EZU2"/>
<protein>
    <submittedName>
        <fullName evidence="1">Uncharacterized protein</fullName>
    </submittedName>
</protein>
<dbReference type="InterPro" id="IPR035924">
    <property type="entry name" value="FlaG-like_sf"/>
</dbReference>
<dbReference type="EMBL" id="JAABLQ010000001">
    <property type="protein sequence ID" value="NBN77168.1"/>
    <property type="molecule type" value="Genomic_DNA"/>
</dbReference>
<comment type="caution">
    <text evidence="1">The sequence shown here is derived from an EMBL/GenBank/DDBJ whole genome shotgun (WGS) entry which is preliminary data.</text>
</comment>
<sequence>MDTGVVRSPLPSYTAITPEARAEQRNAPATKTEIAPSKTVPPSEDTQSGRTAAEDRKAEPVGGQQVRELVRKNKLDPESQSLIYVAMDQESGEVVNQVPSETLRKLRAYARSVDAQAGEQPKSTVMRTA</sequence>
<dbReference type="RefSeq" id="WP_161675514.1">
    <property type="nucleotide sequence ID" value="NZ_JAABLP010000002.1"/>
</dbReference>
<organism evidence="1 2">
    <name type="scientific">Pannonibacter tanglangensis</name>
    <dbReference type="NCBI Taxonomy" id="2750084"/>
    <lineage>
        <taxon>Bacteria</taxon>
        <taxon>Pseudomonadati</taxon>
        <taxon>Pseudomonadota</taxon>
        <taxon>Alphaproteobacteria</taxon>
        <taxon>Hyphomicrobiales</taxon>
        <taxon>Stappiaceae</taxon>
        <taxon>Pannonibacter</taxon>
    </lineage>
</organism>
<evidence type="ECO:0000313" key="2">
    <source>
        <dbReference type="Proteomes" id="UP000586722"/>
    </source>
</evidence>
<proteinExistence type="predicted"/>